<evidence type="ECO:0000313" key="12">
    <source>
        <dbReference type="EnsemblMetazoa" id="XP_001175508"/>
    </source>
</evidence>
<feature type="transmembrane region" description="Helical" evidence="10">
    <location>
        <begin position="435"/>
        <end position="454"/>
    </location>
</feature>
<feature type="compositionally biased region" description="Basic and acidic residues" evidence="9">
    <location>
        <begin position="22"/>
        <end position="31"/>
    </location>
</feature>
<evidence type="ECO:0000256" key="8">
    <source>
        <dbReference type="RuleBase" id="RU003857"/>
    </source>
</evidence>
<reference evidence="13" key="1">
    <citation type="submission" date="2015-02" db="EMBL/GenBank/DDBJ databases">
        <title>Genome sequencing for Strongylocentrotus purpuratus.</title>
        <authorList>
            <person name="Murali S."/>
            <person name="Liu Y."/>
            <person name="Vee V."/>
            <person name="English A."/>
            <person name="Wang M."/>
            <person name="Skinner E."/>
            <person name="Han Y."/>
            <person name="Muzny D.M."/>
            <person name="Worley K.C."/>
            <person name="Gibbs R.A."/>
        </authorList>
    </citation>
    <scope>NUCLEOTIDE SEQUENCE</scope>
</reference>
<keyword evidence="5 8" id="KW-0406">Ion transport</keyword>
<dbReference type="GO" id="GO:0071805">
    <property type="term" value="P:potassium ion transmembrane transport"/>
    <property type="evidence" value="ECO:0000318"/>
    <property type="project" value="GO_Central"/>
</dbReference>
<evidence type="ECO:0000256" key="5">
    <source>
        <dbReference type="ARBA" id="ARBA00023065"/>
    </source>
</evidence>
<evidence type="ECO:0000259" key="11">
    <source>
        <dbReference type="Pfam" id="PF07885"/>
    </source>
</evidence>
<dbReference type="OrthoDB" id="5821554at2759"/>
<feature type="compositionally biased region" description="Low complexity" evidence="9">
    <location>
        <begin position="372"/>
        <end position="392"/>
    </location>
</feature>
<feature type="domain" description="Potassium channel" evidence="11">
    <location>
        <begin position="131"/>
        <end position="195"/>
    </location>
</feature>
<dbReference type="RefSeq" id="XP_001175508.3">
    <property type="nucleotide sequence ID" value="XM_001175508.4"/>
</dbReference>
<dbReference type="InParanoid" id="A0A7M7G309"/>
<dbReference type="PANTHER" id="PTHR11003:SF330">
    <property type="entry name" value="POTASSIUM CHANNEL DOMAIN-CONTAINING PROTEIN"/>
    <property type="match status" value="1"/>
</dbReference>
<feature type="compositionally biased region" description="Basic and acidic residues" evidence="9">
    <location>
        <begin position="349"/>
        <end position="358"/>
    </location>
</feature>
<dbReference type="Proteomes" id="UP000007110">
    <property type="component" value="Unassembled WGS sequence"/>
</dbReference>
<evidence type="ECO:0000256" key="7">
    <source>
        <dbReference type="ARBA" id="ARBA00023303"/>
    </source>
</evidence>
<evidence type="ECO:0000256" key="9">
    <source>
        <dbReference type="SAM" id="MobiDB-lite"/>
    </source>
</evidence>
<evidence type="ECO:0000256" key="1">
    <source>
        <dbReference type="ARBA" id="ARBA00004141"/>
    </source>
</evidence>
<accession>A0A7M7G309</accession>
<evidence type="ECO:0000256" key="10">
    <source>
        <dbReference type="SAM" id="Phobius"/>
    </source>
</evidence>
<feature type="transmembrane region" description="Helical" evidence="10">
    <location>
        <begin position="51"/>
        <end position="72"/>
    </location>
</feature>
<evidence type="ECO:0000256" key="6">
    <source>
        <dbReference type="ARBA" id="ARBA00023136"/>
    </source>
</evidence>
<feature type="domain" description="Potassium channel" evidence="11">
    <location>
        <begin position="407"/>
        <end position="491"/>
    </location>
</feature>
<dbReference type="EnsemblMetazoa" id="XM_001175508">
    <property type="protein sequence ID" value="XP_001175508"/>
    <property type="gene ID" value="LOC752055"/>
</dbReference>
<dbReference type="GeneID" id="752055"/>
<keyword evidence="13" id="KW-1185">Reference proteome</keyword>
<keyword evidence="6 10" id="KW-0472">Membrane</keyword>
<evidence type="ECO:0000256" key="4">
    <source>
        <dbReference type="ARBA" id="ARBA00022989"/>
    </source>
</evidence>
<dbReference type="GO" id="GO:0022841">
    <property type="term" value="F:potassium ion leak channel activity"/>
    <property type="evidence" value="ECO:0000318"/>
    <property type="project" value="GO_Central"/>
</dbReference>
<dbReference type="AlphaFoldDB" id="A0A7M7G309"/>
<reference evidence="12" key="2">
    <citation type="submission" date="2021-01" db="UniProtKB">
        <authorList>
            <consortium name="EnsemblMetazoa"/>
        </authorList>
    </citation>
    <scope>IDENTIFICATION</scope>
</reference>
<keyword evidence="4 10" id="KW-1133">Transmembrane helix</keyword>
<sequence length="527" mass="58844">MLTDTRVSCSDVEPSLSSVSSEMKDKLDSEKGGITMSEGPSKTTRGRCFKVAITVFPAIVWVLYLCGGAWMFTSIEGPHLMLQRQVEKEYFTNLVIEAWERGRRCNISGANYAAMNGSNVTDCQIDDLADTIMREIHQDKGLEWSFLGGIHFCLTVVSTIGYGLLVPRTHTGRLLCLLYAIIGIPLNITLIGWVGRGIVFCITKTYQSLDNLRMSCREKRGRRVDVRPPRSISTLSIIGATRINATKQCNHNAEKGKNKRNSSFINGAVEHSDSDTEIQMNGAHQLAIRPRQNGLLLSQNRSTAKLSGGNNKTDSSGGGDSEKEWEHPSMEHVTHISQMRDLVNGSVNHGDHGSERSDTTMTGVEDDGPVVSDNEINENNSNSNSDEGDNASGNKETGVPIWFVALFFVSYLCSTSLMIYYSNFVPMNWSFIDSLYFDVITILTVGFGDMFYYTRGQTLTQQQKTSATLVSITTMILGMLMLSAFLSFAVESFTLNNMKRWFDNVFVKCWEGLFCRKRKRKRDKPTR</sequence>
<feature type="compositionally biased region" description="Polar residues" evidence="9">
    <location>
        <begin position="301"/>
        <end position="315"/>
    </location>
</feature>
<comment type="similarity">
    <text evidence="8">Belongs to the two pore domain potassium channel (TC 1.A.1.8) family.</text>
</comment>
<keyword evidence="7 8" id="KW-0407">Ion channel</keyword>
<dbReference type="GO" id="GO:0005886">
    <property type="term" value="C:plasma membrane"/>
    <property type="evidence" value="ECO:0000318"/>
    <property type="project" value="GO_Central"/>
</dbReference>
<evidence type="ECO:0000256" key="3">
    <source>
        <dbReference type="ARBA" id="ARBA00022692"/>
    </source>
</evidence>
<feature type="region of interest" description="Disordered" evidence="9">
    <location>
        <begin position="301"/>
        <end position="326"/>
    </location>
</feature>
<dbReference type="PANTHER" id="PTHR11003">
    <property type="entry name" value="POTASSIUM CHANNEL, SUBFAMILY K"/>
    <property type="match status" value="1"/>
</dbReference>
<keyword evidence="2 8" id="KW-0813">Transport</keyword>
<feature type="transmembrane region" description="Helical" evidence="10">
    <location>
        <begin position="466"/>
        <end position="490"/>
    </location>
</feature>
<name>A0A7M7G309_STRPU</name>
<dbReference type="InterPro" id="IPR003280">
    <property type="entry name" value="2pore_dom_K_chnl"/>
</dbReference>
<feature type="transmembrane region" description="Helical" evidence="10">
    <location>
        <begin position="177"/>
        <end position="195"/>
    </location>
</feature>
<comment type="subcellular location">
    <subcellularLocation>
        <location evidence="1">Membrane</location>
        <topology evidence="1">Multi-pass membrane protein</topology>
    </subcellularLocation>
</comment>
<keyword evidence="3 8" id="KW-0812">Transmembrane</keyword>
<organism evidence="12 13">
    <name type="scientific">Strongylocentrotus purpuratus</name>
    <name type="common">Purple sea urchin</name>
    <dbReference type="NCBI Taxonomy" id="7668"/>
    <lineage>
        <taxon>Eukaryota</taxon>
        <taxon>Metazoa</taxon>
        <taxon>Echinodermata</taxon>
        <taxon>Eleutherozoa</taxon>
        <taxon>Echinozoa</taxon>
        <taxon>Echinoidea</taxon>
        <taxon>Euechinoidea</taxon>
        <taxon>Echinacea</taxon>
        <taxon>Camarodonta</taxon>
        <taxon>Echinidea</taxon>
        <taxon>Strongylocentrotidae</taxon>
        <taxon>Strongylocentrotus</taxon>
    </lineage>
</organism>
<dbReference type="Pfam" id="PF07885">
    <property type="entry name" value="Ion_trans_2"/>
    <property type="match status" value="2"/>
</dbReference>
<dbReference type="Gene3D" id="1.10.287.70">
    <property type="match status" value="2"/>
</dbReference>
<feature type="transmembrane region" description="Helical" evidence="10">
    <location>
        <begin position="401"/>
        <end position="423"/>
    </location>
</feature>
<feature type="region of interest" description="Disordered" evidence="9">
    <location>
        <begin position="344"/>
        <end position="392"/>
    </location>
</feature>
<dbReference type="SUPFAM" id="SSF81324">
    <property type="entry name" value="Voltage-gated potassium channels"/>
    <property type="match status" value="2"/>
</dbReference>
<dbReference type="GO" id="GO:0015271">
    <property type="term" value="F:outward rectifier potassium channel activity"/>
    <property type="evidence" value="ECO:0000318"/>
    <property type="project" value="GO_Central"/>
</dbReference>
<feature type="region of interest" description="Disordered" evidence="9">
    <location>
        <begin position="1"/>
        <end position="43"/>
    </location>
</feature>
<dbReference type="InterPro" id="IPR013099">
    <property type="entry name" value="K_chnl_dom"/>
</dbReference>
<feature type="compositionally biased region" description="Low complexity" evidence="9">
    <location>
        <begin position="7"/>
        <end position="21"/>
    </location>
</feature>
<dbReference type="KEGG" id="spu:752055"/>
<evidence type="ECO:0000313" key="13">
    <source>
        <dbReference type="Proteomes" id="UP000007110"/>
    </source>
</evidence>
<protein>
    <recommendedName>
        <fullName evidence="11">Potassium channel domain-containing protein</fullName>
    </recommendedName>
</protein>
<dbReference type="PRINTS" id="PR01333">
    <property type="entry name" value="2POREKCHANEL"/>
</dbReference>
<evidence type="ECO:0000256" key="2">
    <source>
        <dbReference type="ARBA" id="ARBA00022448"/>
    </source>
</evidence>
<proteinExistence type="inferred from homology"/>
<feature type="transmembrane region" description="Helical" evidence="10">
    <location>
        <begin position="144"/>
        <end position="165"/>
    </location>
</feature>